<dbReference type="EMBL" id="BSYB01000011">
    <property type="protein sequence ID" value="GMG44413.1"/>
    <property type="molecule type" value="Genomic_DNA"/>
</dbReference>
<sequence>MLEVIVWSGLGLFMDGSMPAFLVWPPTGGWVAWCLGLVGLSTVGLVYWLWDMVITLLLFEVCVGCLAYGRVVNTLSNVFSTNYG</sequence>
<keyword evidence="1" id="KW-0812">Transmembrane</keyword>
<reference evidence="2" key="1">
    <citation type="submission" date="2023-04" db="EMBL/GenBank/DDBJ databases">
        <title>Aspergillus oryzae var. brunneus NBRC 4377.</title>
        <authorList>
            <person name="Ichikawa N."/>
            <person name="Sato H."/>
            <person name="Tonouchi N."/>
        </authorList>
    </citation>
    <scope>NUCLEOTIDE SEQUENCE</scope>
    <source>
        <strain evidence="2">NBRC 4377</strain>
    </source>
</reference>
<keyword evidence="1" id="KW-0472">Membrane</keyword>
<comment type="caution">
    <text evidence="2">The sequence shown here is derived from an EMBL/GenBank/DDBJ whole genome shotgun (WGS) entry which is preliminary data.</text>
</comment>
<protein>
    <submittedName>
        <fullName evidence="2">Unnamed protein product</fullName>
    </submittedName>
</protein>
<accession>A0ABQ6KH32</accession>
<keyword evidence="3" id="KW-1185">Reference proteome</keyword>
<gene>
    <name evidence="2" type="ORF">Aory05_000336900</name>
</gene>
<proteinExistence type="predicted"/>
<organism evidence="2 3">
    <name type="scientific">Aspergillus oryzae var. brunneus</name>
    <dbReference type="NCBI Taxonomy" id="332754"/>
    <lineage>
        <taxon>Eukaryota</taxon>
        <taxon>Fungi</taxon>
        <taxon>Dikarya</taxon>
        <taxon>Ascomycota</taxon>
        <taxon>Pezizomycotina</taxon>
        <taxon>Eurotiomycetes</taxon>
        <taxon>Eurotiomycetidae</taxon>
        <taxon>Eurotiales</taxon>
        <taxon>Aspergillaceae</taxon>
        <taxon>Aspergillus</taxon>
        <taxon>Aspergillus subgen. Circumdati</taxon>
    </lineage>
</organism>
<keyword evidence="1" id="KW-1133">Transmembrane helix</keyword>
<evidence type="ECO:0000256" key="1">
    <source>
        <dbReference type="SAM" id="Phobius"/>
    </source>
</evidence>
<feature type="transmembrane region" description="Helical" evidence="1">
    <location>
        <begin position="30"/>
        <end position="50"/>
    </location>
</feature>
<evidence type="ECO:0000313" key="2">
    <source>
        <dbReference type="EMBL" id="GMG44413.1"/>
    </source>
</evidence>
<name>A0ABQ6KH32_ASPOZ</name>
<feature type="transmembrane region" description="Helical" evidence="1">
    <location>
        <begin position="5"/>
        <end position="24"/>
    </location>
</feature>
<dbReference type="Proteomes" id="UP001165189">
    <property type="component" value="Unassembled WGS sequence"/>
</dbReference>
<evidence type="ECO:0000313" key="3">
    <source>
        <dbReference type="Proteomes" id="UP001165189"/>
    </source>
</evidence>